<reference evidence="2" key="1">
    <citation type="submission" date="2020-03" db="EMBL/GenBank/DDBJ databases">
        <title>The deep terrestrial virosphere.</title>
        <authorList>
            <person name="Holmfeldt K."/>
            <person name="Nilsson E."/>
            <person name="Simone D."/>
            <person name="Lopez-Fernandez M."/>
            <person name="Wu X."/>
            <person name="de Brujin I."/>
            <person name="Lundin D."/>
            <person name="Andersson A."/>
            <person name="Bertilsson S."/>
            <person name="Dopson M."/>
        </authorList>
    </citation>
    <scope>NUCLEOTIDE SEQUENCE</scope>
    <source>
        <strain evidence="1">MM415A01070</strain>
        <strain evidence="2">MM415B02680</strain>
    </source>
</reference>
<dbReference type="AlphaFoldDB" id="A0A6M3L5Q4"/>
<dbReference type="EMBL" id="MT142806">
    <property type="protein sequence ID" value="QJA88841.1"/>
    <property type="molecule type" value="Genomic_DNA"/>
</dbReference>
<protein>
    <submittedName>
        <fullName evidence="2">Uncharacterized protein</fullName>
    </submittedName>
</protein>
<evidence type="ECO:0000313" key="1">
    <source>
        <dbReference type="EMBL" id="QJA78456.1"/>
    </source>
</evidence>
<name>A0A6M3L5Q4_9ZZZZ</name>
<accession>A0A6M3L5Q4</accession>
<evidence type="ECO:0000313" key="2">
    <source>
        <dbReference type="EMBL" id="QJA88841.1"/>
    </source>
</evidence>
<gene>
    <name evidence="1" type="ORF">MM415A01070_0023</name>
    <name evidence="2" type="ORF">MM415B02680_0020</name>
</gene>
<organism evidence="2">
    <name type="scientific">viral metagenome</name>
    <dbReference type="NCBI Taxonomy" id="1070528"/>
    <lineage>
        <taxon>unclassified sequences</taxon>
        <taxon>metagenomes</taxon>
        <taxon>organismal metagenomes</taxon>
    </lineage>
</organism>
<proteinExistence type="predicted"/>
<sequence>MATITELLSQRHLGDLPVVNVSWEAVEEVANNWDEIHGWAYGQAYVEHPDWVNAYNRAKSIGGFTGNCVQVIATAPNGQAWVRSISWFGRFAVCG</sequence>
<dbReference type="EMBL" id="MT142337">
    <property type="protein sequence ID" value="QJA78456.1"/>
    <property type="molecule type" value="Genomic_DNA"/>
</dbReference>